<dbReference type="InterPro" id="IPR011009">
    <property type="entry name" value="Kinase-like_dom_sf"/>
</dbReference>
<dbReference type="GO" id="GO:0046872">
    <property type="term" value="F:metal ion binding"/>
    <property type="evidence" value="ECO:0007669"/>
    <property type="project" value="UniProtKB-KW"/>
</dbReference>
<dbReference type="InterPro" id="IPR002575">
    <property type="entry name" value="Aminoglycoside_PTrfase"/>
</dbReference>
<dbReference type="InterPro" id="IPR024165">
    <property type="entry name" value="Kan/Strep_kinase"/>
</dbReference>
<evidence type="ECO:0000256" key="2">
    <source>
        <dbReference type="ARBA" id="ARBA00022679"/>
    </source>
</evidence>
<evidence type="ECO:0000256" key="6">
    <source>
        <dbReference type="ARBA" id="ARBA00023251"/>
    </source>
</evidence>
<dbReference type="PANTHER" id="PTHR21310">
    <property type="entry name" value="AMINOGLYCOSIDE PHOSPHOTRANSFERASE-RELATED-RELATED"/>
    <property type="match status" value="1"/>
</dbReference>
<dbReference type="PANTHER" id="PTHR21310:SF41">
    <property type="entry name" value="3'-PHOSPHOTRANSFERASE, PUTATIVE-RELATED"/>
    <property type="match status" value="1"/>
</dbReference>
<feature type="binding site" evidence="9">
    <location>
        <position position="191"/>
    </location>
    <ligand>
        <name>Mg(2+)</name>
        <dbReference type="ChEBI" id="CHEBI:18420"/>
    </ligand>
</feature>
<dbReference type="Gene3D" id="3.30.200.20">
    <property type="entry name" value="Phosphorylase Kinase, domain 1"/>
    <property type="match status" value="1"/>
</dbReference>
<feature type="binding site" evidence="9">
    <location>
        <position position="206"/>
    </location>
    <ligand>
        <name>Mg(2+)</name>
        <dbReference type="ChEBI" id="CHEBI:18420"/>
    </ligand>
</feature>
<dbReference type="SUPFAM" id="SSF56112">
    <property type="entry name" value="Protein kinase-like (PK-like)"/>
    <property type="match status" value="1"/>
</dbReference>
<gene>
    <name evidence="11" type="ORF">HNR73_001595</name>
</gene>
<keyword evidence="9" id="KW-0460">Magnesium</keyword>
<evidence type="ECO:0000256" key="1">
    <source>
        <dbReference type="ARBA" id="ARBA00006219"/>
    </source>
</evidence>
<keyword evidence="5 7" id="KW-0067">ATP-binding</keyword>
<evidence type="ECO:0000256" key="4">
    <source>
        <dbReference type="ARBA" id="ARBA00022777"/>
    </source>
</evidence>
<dbReference type="AlphaFoldDB" id="A0A841FE15"/>
<accession>A0A841FE15</accession>
<evidence type="ECO:0000256" key="5">
    <source>
        <dbReference type="ARBA" id="ARBA00022840"/>
    </source>
</evidence>
<dbReference type="Proteomes" id="UP000548476">
    <property type="component" value="Unassembled WGS sequence"/>
</dbReference>
<evidence type="ECO:0000256" key="3">
    <source>
        <dbReference type="ARBA" id="ARBA00022741"/>
    </source>
</evidence>
<keyword evidence="12" id="KW-1185">Reference proteome</keyword>
<keyword evidence="2 7" id="KW-0808">Transferase</keyword>
<evidence type="ECO:0000313" key="12">
    <source>
        <dbReference type="Proteomes" id="UP000548476"/>
    </source>
</evidence>
<organism evidence="11 12">
    <name type="scientific">Phytomonospora endophytica</name>
    <dbReference type="NCBI Taxonomy" id="714109"/>
    <lineage>
        <taxon>Bacteria</taxon>
        <taxon>Bacillati</taxon>
        <taxon>Actinomycetota</taxon>
        <taxon>Actinomycetes</taxon>
        <taxon>Micromonosporales</taxon>
        <taxon>Micromonosporaceae</taxon>
        <taxon>Phytomonospora</taxon>
    </lineage>
</organism>
<protein>
    <submittedName>
        <fullName evidence="11">Aminoglycoside phosphotransferase</fullName>
    </submittedName>
</protein>
<keyword evidence="3 7" id="KW-0547">Nucleotide-binding</keyword>
<dbReference type="InterPro" id="IPR051678">
    <property type="entry name" value="AGP_Transferase"/>
</dbReference>
<proteinExistence type="inferred from homology"/>
<keyword evidence="4 7" id="KW-0418">Kinase</keyword>
<dbReference type="Pfam" id="PF01636">
    <property type="entry name" value="APH"/>
    <property type="match status" value="1"/>
</dbReference>
<comment type="similarity">
    <text evidence="1 7">Belongs to the aminoglycoside phosphotransferase family.</text>
</comment>
<feature type="active site" description="Proton acceptor" evidence="8">
    <location>
        <position position="186"/>
    </location>
</feature>
<dbReference type="GO" id="GO:0046677">
    <property type="term" value="P:response to antibiotic"/>
    <property type="evidence" value="ECO:0007669"/>
    <property type="project" value="UniProtKB-KW"/>
</dbReference>
<evidence type="ECO:0000256" key="8">
    <source>
        <dbReference type="PIRSR" id="PIRSR000706-1"/>
    </source>
</evidence>
<keyword evidence="9" id="KW-0479">Metal-binding</keyword>
<sequence>MDPDRALVDKHLRDRYRDYQWREVTVGHSGSVVAHLTGPADLHLKYGPDPLHPDPGYDIGAEYDRLRWMAAQGLPVPEVVECDVFDGHTYLVATTVSGRDAASPWPAHERMRVIDAVADFARDLHALSTTGCPFDRSLRVTVPNARVAVALGQVDLDGAGPQQALTELDAALRGNDTEDLVLTHGDYCLPNVLLDPETLTVTGVVDVGRFGLADRYTDLTTMAGSIDGPLNPQYTREHTDRFLWRYGLARLDEAKAGFYGVLRRFM</sequence>
<evidence type="ECO:0000256" key="7">
    <source>
        <dbReference type="PIRNR" id="PIRNR000706"/>
    </source>
</evidence>
<dbReference type="PIRSF" id="PIRSF000706">
    <property type="entry name" value="Kanamycin_kin"/>
    <property type="match status" value="1"/>
</dbReference>
<name>A0A841FE15_9ACTN</name>
<evidence type="ECO:0000256" key="9">
    <source>
        <dbReference type="PIRSR" id="PIRSR000706-2"/>
    </source>
</evidence>
<dbReference type="CDD" id="cd05150">
    <property type="entry name" value="APH"/>
    <property type="match status" value="1"/>
</dbReference>
<keyword evidence="6 7" id="KW-0046">Antibiotic resistance</keyword>
<evidence type="ECO:0000259" key="10">
    <source>
        <dbReference type="Pfam" id="PF01636"/>
    </source>
</evidence>
<dbReference type="RefSeq" id="WP_184786613.1">
    <property type="nucleotide sequence ID" value="NZ_BONT01000013.1"/>
</dbReference>
<comment type="caution">
    <text evidence="11">The sequence shown here is derived from an EMBL/GenBank/DDBJ whole genome shotgun (WGS) entry which is preliminary data.</text>
</comment>
<dbReference type="GO" id="GO:0005524">
    <property type="term" value="F:ATP binding"/>
    <property type="evidence" value="ECO:0007669"/>
    <property type="project" value="UniProtKB-KW"/>
</dbReference>
<feature type="domain" description="Aminoglycoside phosphotransferase" evidence="10">
    <location>
        <begin position="22"/>
        <end position="247"/>
    </location>
</feature>
<dbReference type="Gene3D" id="3.90.1200.10">
    <property type="match status" value="1"/>
</dbReference>
<reference evidence="11 12" key="1">
    <citation type="submission" date="2020-08" db="EMBL/GenBank/DDBJ databases">
        <title>Genomic Encyclopedia of Type Strains, Phase IV (KMG-IV): sequencing the most valuable type-strain genomes for metagenomic binning, comparative biology and taxonomic classification.</title>
        <authorList>
            <person name="Goeker M."/>
        </authorList>
    </citation>
    <scope>NUCLEOTIDE SEQUENCE [LARGE SCALE GENOMIC DNA]</scope>
    <source>
        <strain evidence="11 12">YIM 65646</strain>
    </source>
</reference>
<dbReference type="GO" id="GO:0016301">
    <property type="term" value="F:kinase activity"/>
    <property type="evidence" value="ECO:0007669"/>
    <property type="project" value="UniProtKB-KW"/>
</dbReference>
<evidence type="ECO:0000313" key="11">
    <source>
        <dbReference type="EMBL" id="MBB6033745.1"/>
    </source>
</evidence>
<dbReference type="GO" id="GO:0016773">
    <property type="term" value="F:phosphotransferase activity, alcohol group as acceptor"/>
    <property type="evidence" value="ECO:0007669"/>
    <property type="project" value="InterPro"/>
</dbReference>
<dbReference type="EMBL" id="JACHGT010000003">
    <property type="protein sequence ID" value="MBB6033745.1"/>
    <property type="molecule type" value="Genomic_DNA"/>
</dbReference>